<evidence type="ECO:0000256" key="2">
    <source>
        <dbReference type="SAM" id="Phobius"/>
    </source>
</evidence>
<accession>U4LJJ3</accession>
<feature type="compositionally biased region" description="Polar residues" evidence="1">
    <location>
        <begin position="153"/>
        <end position="162"/>
    </location>
</feature>
<dbReference type="Proteomes" id="UP000018144">
    <property type="component" value="Unassembled WGS sequence"/>
</dbReference>
<dbReference type="AlphaFoldDB" id="U4LJJ3"/>
<dbReference type="OrthoDB" id="5378626at2759"/>
<proteinExistence type="predicted"/>
<protein>
    <submittedName>
        <fullName evidence="3">Uncharacterized protein</fullName>
    </submittedName>
</protein>
<feature type="compositionally biased region" description="Polar residues" evidence="1">
    <location>
        <begin position="544"/>
        <end position="562"/>
    </location>
</feature>
<gene>
    <name evidence="3" type="ORF">PCON_12222</name>
</gene>
<dbReference type="EMBL" id="HF935721">
    <property type="protein sequence ID" value="CCX12628.1"/>
    <property type="molecule type" value="Genomic_DNA"/>
</dbReference>
<feature type="compositionally biased region" description="Polar residues" evidence="1">
    <location>
        <begin position="65"/>
        <end position="76"/>
    </location>
</feature>
<feature type="compositionally biased region" description="Polar residues" evidence="1">
    <location>
        <begin position="344"/>
        <end position="360"/>
    </location>
</feature>
<feature type="compositionally biased region" description="Basic and acidic residues" evidence="1">
    <location>
        <begin position="563"/>
        <end position="572"/>
    </location>
</feature>
<feature type="compositionally biased region" description="Polar residues" evidence="1">
    <location>
        <begin position="518"/>
        <end position="537"/>
    </location>
</feature>
<dbReference type="OMA" id="TPDIDIT"/>
<evidence type="ECO:0000313" key="4">
    <source>
        <dbReference type="Proteomes" id="UP000018144"/>
    </source>
</evidence>
<feature type="compositionally biased region" description="Basic and acidic residues" evidence="1">
    <location>
        <begin position="333"/>
        <end position="343"/>
    </location>
</feature>
<feature type="compositionally biased region" description="Polar residues" evidence="1">
    <location>
        <begin position="458"/>
        <end position="473"/>
    </location>
</feature>
<keyword evidence="2" id="KW-1133">Transmembrane helix</keyword>
<sequence>MSVRSLSPHRAGDDARFRPGAVVSAGAGTASQRSPFTVFDAAAADHGGSVSVSVPDRVPIHSSHPRQSTQQTQSVQHLQSFNHLFRQHRETTQHPRQRLQPVPVRPVAHPVLIPSQLQLNPSRNIPARPPHSGAFAHSRFQLHPPPQTPDIDITNTSLSSASEAEDQERIQRYLSSRRPLFSTQRNSGRTPSIDDFIEDLTGQRLEVTAQRRWRPTVAQQHTRFASDQKDILDEMAMLRRRMATGGEALVSPEKGEIYDSPPAEDFGNTEGFREFQSRGPAEAMRERKYGKRKGIVPPKLSNFSNLYSTKTPNTTPNKETHDDMVWPDTPSTDGRRSADDSRRTLSSGTKPVAHRSSSLSLKLKDGEAPFQSVQKRAEERSTAVRSPSMTMKPGGRPTSAASIERQRAIASPTEGPSLSTNKPSRVSPATSRPNSSQEQHRRTFSTISSTAERRPLRSTPSTNSLASRASDTASPLPPRGTHGRSDSSPNPTSHIDKRTVKRQSVPAGHPSTIKRSESAATDYSETGSVISSTSTGPLSIRNGPASSNGSEKASPSKASSGKTETRPGRADSIDSFMGPTGNGNAGPNTRPSPTKAMKSAAERIKSRESVLRSPTQSDYDDFMEEARGNASPTPYGSTSPLYDRSTGKIKPFPKPPKSALEDMNDEMGDLEELKRKDQEYEALLNPPKQEDDDDTFMLLGGTKKYEPRPGQIVRPKAEAIAGDRDREHNKSVHDKMMNRLKTLHMELRSARRGIDYLERRLNGVGSSDESEWVDDEEFMRGMTEEAVVKRIKSEESLQRQKLTNDIEKVAQVQTQAQAQAQAQEPAIVSSAPSSKILKYGTVGFQIAMLWFLLEIYFFYKSFPPSTSTSPVYDTDIPTFGSHLTSSLVANLLFLFKSIFVKAPMAIYAIFVGIANLVFGLVESVSDSVPARVTSSPAGFPSDYVIAR</sequence>
<organism evidence="3 4">
    <name type="scientific">Pyronema omphalodes (strain CBS 100304)</name>
    <name type="common">Pyronema confluens</name>
    <dbReference type="NCBI Taxonomy" id="1076935"/>
    <lineage>
        <taxon>Eukaryota</taxon>
        <taxon>Fungi</taxon>
        <taxon>Dikarya</taxon>
        <taxon>Ascomycota</taxon>
        <taxon>Pezizomycotina</taxon>
        <taxon>Pezizomycetes</taxon>
        <taxon>Pezizales</taxon>
        <taxon>Pyronemataceae</taxon>
        <taxon>Pyronema</taxon>
    </lineage>
</organism>
<reference evidence="3 4" key="1">
    <citation type="journal article" date="2013" name="PLoS Genet.">
        <title>The genome and development-dependent transcriptomes of Pyronema confluens: a window into fungal evolution.</title>
        <authorList>
            <person name="Traeger S."/>
            <person name="Altegoer F."/>
            <person name="Freitag M."/>
            <person name="Gabaldon T."/>
            <person name="Kempken F."/>
            <person name="Kumar A."/>
            <person name="Marcet-Houben M."/>
            <person name="Poggeler S."/>
            <person name="Stajich J.E."/>
            <person name="Nowrousian M."/>
        </authorList>
    </citation>
    <scope>NUCLEOTIDE SEQUENCE [LARGE SCALE GENOMIC DNA]</scope>
    <source>
        <strain evidence="4">CBS 100304</strain>
        <tissue evidence="3">Vegetative mycelium</tissue>
    </source>
</reference>
<feature type="compositionally biased region" description="Polar residues" evidence="1">
    <location>
        <begin position="414"/>
        <end position="437"/>
    </location>
</feature>
<feature type="compositionally biased region" description="Polar residues" evidence="1">
    <location>
        <begin position="630"/>
        <end position="640"/>
    </location>
</feature>
<evidence type="ECO:0000313" key="3">
    <source>
        <dbReference type="EMBL" id="CCX12628.1"/>
    </source>
</evidence>
<keyword evidence="2" id="KW-0472">Membrane</keyword>
<feature type="compositionally biased region" description="Basic and acidic residues" evidence="1">
    <location>
        <begin position="600"/>
        <end position="610"/>
    </location>
</feature>
<evidence type="ECO:0000256" key="1">
    <source>
        <dbReference type="SAM" id="MobiDB-lite"/>
    </source>
</evidence>
<feature type="region of interest" description="Disordered" evidence="1">
    <location>
        <begin position="252"/>
        <end position="661"/>
    </location>
</feature>
<feature type="region of interest" description="Disordered" evidence="1">
    <location>
        <begin position="47"/>
        <end position="76"/>
    </location>
</feature>
<feature type="compositionally biased region" description="Polar residues" evidence="1">
    <location>
        <begin position="181"/>
        <end position="190"/>
    </location>
</feature>
<name>U4LJJ3_PYROM</name>
<feature type="transmembrane region" description="Helical" evidence="2">
    <location>
        <begin position="902"/>
        <end position="921"/>
    </location>
</feature>
<keyword evidence="4" id="KW-1185">Reference proteome</keyword>
<feature type="region of interest" description="Disordered" evidence="1">
    <location>
        <begin position="116"/>
        <end position="194"/>
    </location>
</feature>
<keyword evidence="2" id="KW-0812">Transmembrane</keyword>